<dbReference type="OrthoDB" id="265641at2759"/>
<protein>
    <submittedName>
        <fullName evidence="1">Uncharacterized protein</fullName>
    </submittedName>
</protein>
<sequence length="399" mass="44495">MPSVSRLAVSGARTGEPLFFSAVSGYCLRGTVRGGRKHKVDTRFRENESTPGKRRITWKSVSLLPVTGLRLPLNTSHALCCCLSERDYMRGAFRGEVQCLFSAVGSSLLHCRRLNFIISSPYAHATIMLENLDEWDSYRLFCISATAADGDAGELQDRLGIVEEYLTDYEALCRALHKSKRTTHAQEIHRLLADEAEERRFLNEDSAMLPWTLFIKLSFSYAQELVVENETTMRHSIVALYTASLPALLFSFENVQRMQLTWEALDSVALKACIVGRFGVREGQLARTSIPGYTAGSTFPPSARSRAAAAALRSLLAEEHQDRQEIIEARRQYVAASLLVLASNEKLRGFDSASRGSMTFLPQRRGKSASTARQALDDSATRIQSAYRGYHVRVVCARP</sequence>
<gene>
    <name evidence="1" type="ORF">LtaPh_3320500</name>
</gene>
<evidence type="ECO:0000313" key="1">
    <source>
        <dbReference type="EMBL" id="GET91943.1"/>
    </source>
</evidence>
<organism evidence="1 2">
    <name type="scientific">Leishmania tarentolae</name>
    <name type="common">Sauroleishmania tarentolae</name>
    <dbReference type="NCBI Taxonomy" id="5689"/>
    <lineage>
        <taxon>Eukaryota</taxon>
        <taxon>Discoba</taxon>
        <taxon>Euglenozoa</taxon>
        <taxon>Kinetoplastea</taxon>
        <taxon>Metakinetoplastina</taxon>
        <taxon>Trypanosomatida</taxon>
        <taxon>Trypanosomatidae</taxon>
        <taxon>Leishmaniinae</taxon>
        <taxon>Leishmania</taxon>
        <taxon>lizard Leishmania</taxon>
    </lineage>
</organism>
<dbReference type="VEuPathDB" id="TriTrypDB:LtaPh_3320500"/>
<name>A0A640KQR8_LEITA</name>
<proteinExistence type="predicted"/>
<dbReference type="CDD" id="cd23767">
    <property type="entry name" value="IQCD"/>
    <property type="match status" value="1"/>
</dbReference>
<reference evidence="1" key="1">
    <citation type="submission" date="2019-11" db="EMBL/GenBank/DDBJ databases">
        <title>Leishmania tarentolae CDS.</title>
        <authorList>
            <person name="Goto Y."/>
            <person name="Yamagishi J."/>
        </authorList>
    </citation>
    <scope>NUCLEOTIDE SEQUENCE [LARGE SCALE GENOMIC DNA]</scope>
    <source>
        <strain evidence="1">Parrot Tar II</strain>
    </source>
</reference>
<keyword evidence="2" id="KW-1185">Reference proteome</keyword>
<evidence type="ECO:0000313" key="2">
    <source>
        <dbReference type="Proteomes" id="UP000419144"/>
    </source>
</evidence>
<comment type="caution">
    <text evidence="1">The sequence shown here is derived from an EMBL/GenBank/DDBJ whole genome shotgun (WGS) entry which is preliminary data.</text>
</comment>
<dbReference type="PROSITE" id="PS50096">
    <property type="entry name" value="IQ"/>
    <property type="match status" value="1"/>
</dbReference>
<dbReference type="EMBL" id="BLBS01000052">
    <property type="protein sequence ID" value="GET91943.1"/>
    <property type="molecule type" value="Genomic_DNA"/>
</dbReference>
<accession>A0A640KQR8</accession>
<dbReference type="AlphaFoldDB" id="A0A640KQR8"/>
<dbReference type="Proteomes" id="UP000419144">
    <property type="component" value="Unassembled WGS sequence"/>
</dbReference>